<sequence>MVSRRIASGVAPARHTEMILMAAKKVSAKARAAARKQRDKWKMKRWYTIRAPRHPWDFKNIGETLGESDEHILGRVYQMTLQEFNGDFTKMHVILKFRVKECVGQDALTTFIGHHHQTDHTRRQIRRYRGKIDDVIDVVTTDGYLVRLKPLTITQKRVQTSVKQAMRMKTREVMLAFASKNTYSKLQESILGGELEEDIRKAIKPIYPIRSISIRKSQLLQEGVISETGPTLDEIHAEEARQDSEMKAKKAAAIAAAMEEEESDDSPSILDAAEAMEPESEKSETSEPETVEEVVEEEVAEEATSDEAVDYSSMTVAELKELLKAAGKPVSGKKSELIERLSA</sequence>
<keyword evidence="2 3" id="KW-0687">Ribonucleoprotein</keyword>
<dbReference type="SMART" id="SM01397">
    <property type="entry name" value="Ribosomal_S3Ae"/>
    <property type="match status" value="1"/>
</dbReference>
<evidence type="ECO:0000256" key="3">
    <source>
        <dbReference type="HAMAP-Rule" id="MF_00359"/>
    </source>
</evidence>
<dbReference type="SUPFAM" id="SSF68906">
    <property type="entry name" value="SAP domain"/>
    <property type="match status" value="1"/>
</dbReference>
<reference evidence="6" key="2">
    <citation type="journal article" date="2015" name="ISME J.">
        <title>A new class of marine Euryarchaeota group II from the Mediterranean deep chlorophyll maximum.</title>
        <authorList>
            <person name="Martin-Cuadrado A.B."/>
            <person name="Garcia-Heredia I."/>
            <person name="Molto A.G."/>
            <person name="Lopez-Ubeda R."/>
            <person name="Kimes N."/>
            <person name="Lopez-Garcia P."/>
            <person name="Moreira D."/>
            <person name="Rodriguez-Valera F."/>
        </authorList>
    </citation>
    <scope>NUCLEOTIDE SEQUENCE</scope>
</reference>
<evidence type="ECO:0000256" key="1">
    <source>
        <dbReference type="ARBA" id="ARBA00022980"/>
    </source>
</evidence>
<feature type="domain" description="SAP" evidence="5">
    <location>
        <begin position="311"/>
        <end position="343"/>
    </location>
</feature>
<dbReference type="PROSITE" id="PS50800">
    <property type="entry name" value="SAP"/>
    <property type="match status" value="1"/>
</dbReference>
<dbReference type="GO" id="GO:0005840">
    <property type="term" value="C:ribosome"/>
    <property type="evidence" value="ECO:0007669"/>
    <property type="project" value="UniProtKB-KW"/>
</dbReference>
<dbReference type="InterPro" id="IPR036361">
    <property type="entry name" value="SAP_dom_sf"/>
</dbReference>
<evidence type="ECO:0000256" key="4">
    <source>
        <dbReference type="SAM" id="MobiDB-lite"/>
    </source>
</evidence>
<evidence type="ECO:0000259" key="5">
    <source>
        <dbReference type="PROSITE" id="PS50800"/>
    </source>
</evidence>
<keyword evidence="1 3" id="KW-0689">Ribosomal protein</keyword>
<comment type="similarity">
    <text evidence="3">Belongs to the eukaryotic ribosomal protein eS1 family.</text>
</comment>
<evidence type="ECO:0000256" key="2">
    <source>
        <dbReference type="ARBA" id="ARBA00023274"/>
    </source>
</evidence>
<dbReference type="AlphaFoldDB" id="A0A1B1TCJ9"/>
<dbReference type="GO" id="GO:1990904">
    <property type="term" value="C:ribonucleoprotein complex"/>
    <property type="evidence" value="ECO:0007669"/>
    <property type="project" value="UniProtKB-KW"/>
</dbReference>
<name>A0A1B1TCJ9_9ARCH</name>
<dbReference type="GO" id="GO:0003735">
    <property type="term" value="F:structural constituent of ribosome"/>
    <property type="evidence" value="ECO:0007669"/>
    <property type="project" value="InterPro"/>
</dbReference>
<organism evidence="6">
    <name type="scientific">uncultured Poseidoniia archaeon</name>
    <dbReference type="NCBI Taxonomy" id="1697135"/>
    <lineage>
        <taxon>Archaea</taxon>
        <taxon>Methanobacteriati</taxon>
        <taxon>Thermoplasmatota</taxon>
        <taxon>Candidatus Poseidoniia</taxon>
        <taxon>environmental samples</taxon>
    </lineage>
</organism>
<dbReference type="Pfam" id="PF02037">
    <property type="entry name" value="SAP"/>
    <property type="match status" value="1"/>
</dbReference>
<dbReference type="SMART" id="SM00513">
    <property type="entry name" value="SAP"/>
    <property type="match status" value="1"/>
</dbReference>
<dbReference type="HAMAP" id="MF_00359">
    <property type="entry name" value="Ribosomal_eS1"/>
    <property type="match status" value="1"/>
</dbReference>
<dbReference type="InterPro" id="IPR030838">
    <property type="entry name" value="Ribosomal_eS1_arc"/>
</dbReference>
<dbReference type="Pfam" id="PF01015">
    <property type="entry name" value="Ribosomal_S3Ae"/>
    <property type="match status" value="1"/>
</dbReference>
<dbReference type="InterPro" id="IPR003034">
    <property type="entry name" value="SAP_dom"/>
</dbReference>
<dbReference type="GO" id="GO:0006412">
    <property type="term" value="P:translation"/>
    <property type="evidence" value="ECO:0007669"/>
    <property type="project" value="UniProtKB-UniRule"/>
</dbReference>
<dbReference type="EMBL" id="KP211863">
    <property type="protein sequence ID" value="ANV79995.1"/>
    <property type="molecule type" value="Genomic_DNA"/>
</dbReference>
<gene>
    <name evidence="3" type="primary">rps3ae</name>
</gene>
<feature type="region of interest" description="Disordered" evidence="4">
    <location>
        <begin position="254"/>
        <end position="312"/>
    </location>
</feature>
<feature type="compositionally biased region" description="Basic and acidic residues" evidence="4">
    <location>
        <begin position="333"/>
        <end position="343"/>
    </location>
</feature>
<feature type="region of interest" description="Disordered" evidence="4">
    <location>
        <begin position="324"/>
        <end position="343"/>
    </location>
</feature>
<accession>A0A1B1TCJ9</accession>
<dbReference type="InterPro" id="IPR001593">
    <property type="entry name" value="Ribosomal_eS1"/>
</dbReference>
<evidence type="ECO:0000313" key="6">
    <source>
        <dbReference type="EMBL" id="ANV79995.1"/>
    </source>
</evidence>
<reference evidence="6" key="1">
    <citation type="submission" date="2014-11" db="EMBL/GenBank/DDBJ databases">
        <authorList>
            <person name="Zhu J."/>
            <person name="Qi W."/>
            <person name="Song R."/>
        </authorList>
    </citation>
    <scope>NUCLEOTIDE SEQUENCE</scope>
</reference>
<proteinExistence type="inferred from homology"/>
<feature type="compositionally biased region" description="Acidic residues" evidence="4">
    <location>
        <begin position="286"/>
        <end position="309"/>
    </location>
</feature>
<protein>
    <recommendedName>
        <fullName evidence="3">Small ribosomal subunit protein eS1</fullName>
    </recommendedName>
</protein>
<dbReference type="Gene3D" id="1.10.720.30">
    <property type="entry name" value="SAP domain"/>
    <property type="match status" value="1"/>
</dbReference>